<feature type="transmembrane region" description="Helical" evidence="6">
    <location>
        <begin position="146"/>
        <end position="165"/>
    </location>
</feature>
<comment type="similarity">
    <text evidence="2">Belongs to the EamA transporter family.</text>
</comment>
<feature type="transmembrane region" description="Helical" evidence="6">
    <location>
        <begin position="7"/>
        <end position="25"/>
    </location>
</feature>
<evidence type="ECO:0000256" key="5">
    <source>
        <dbReference type="ARBA" id="ARBA00023136"/>
    </source>
</evidence>
<comment type="subcellular location">
    <subcellularLocation>
        <location evidence="1">Endomembrane system</location>
        <topology evidence="1">Multi-pass membrane protein</topology>
    </subcellularLocation>
</comment>
<keyword evidence="5 6" id="KW-0472">Membrane</keyword>
<feature type="transmembrane region" description="Helical" evidence="6">
    <location>
        <begin position="67"/>
        <end position="85"/>
    </location>
</feature>
<feature type="transmembrane region" description="Helical" evidence="6">
    <location>
        <begin position="259"/>
        <end position="276"/>
    </location>
</feature>
<sequence length="287" mass="32349">MNNTIKGIIALLISSLGFSLMALFVKYSGDLPTVQKAFFRNFVAMLVALPFALYYKEKLFGHRKNQGLLLLRSSFGLLGVLLNFFAIDKMVLSDADILNKLSPFFTIILCAIFLKEYIRRYQMISIIIAFAGAIFIIKPSLSSETVYALIAVLGALSAAGAYTVLRVLGSREKFYTVVFYFSFFSSVALLPFFIWNFEPMTTVQFWLLVSAGIFAALGQFGLTIAYSYAPAREISIFFYSTILYTAIFSIIFFNEVPDMLSIVGYIIIFGASYYMFMKNRPPKHSKI</sequence>
<organism evidence="8 9">
    <name type="scientific">Salinicoccus jeotgali</name>
    <dbReference type="NCBI Taxonomy" id="381634"/>
    <lineage>
        <taxon>Bacteria</taxon>
        <taxon>Bacillati</taxon>
        <taxon>Bacillota</taxon>
        <taxon>Bacilli</taxon>
        <taxon>Bacillales</taxon>
        <taxon>Staphylococcaceae</taxon>
        <taxon>Salinicoccus</taxon>
    </lineage>
</organism>
<feature type="transmembrane region" description="Helical" evidence="6">
    <location>
        <begin position="177"/>
        <end position="197"/>
    </location>
</feature>
<evidence type="ECO:0000259" key="7">
    <source>
        <dbReference type="Pfam" id="PF00892"/>
    </source>
</evidence>
<dbReference type="PANTHER" id="PTHR22911:SF6">
    <property type="entry name" value="SOLUTE CARRIER FAMILY 35 MEMBER G1"/>
    <property type="match status" value="1"/>
</dbReference>
<dbReference type="InterPro" id="IPR037185">
    <property type="entry name" value="EmrE-like"/>
</dbReference>
<feature type="transmembrane region" description="Helical" evidence="6">
    <location>
        <begin position="97"/>
        <end position="114"/>
    </location>
</feature>
<keyword evidence="4 6" id="KW-1133">Transmembrane helix</keyword>
<feature type="domain" description="EamA" evidence="7">
    <location>
        <begin position="148"/>
        <end position="276"/>
    </location>
</feature>
<dbReference type="InterPro" id="IPR000620">
    <property type="entry name" value="EamA_dom"/>
</dbReference>
<evidence type="ECO:0000313" key="8">
    <source>
        <dbReference type="EMBL" id="GAA3734103.1"/>
    </source>
</evidence>
<accession>A0ABP7F958</accession>
<evidence type="ECO:0000256" key="4">
    <source>
        <dbReference type="ARBA" id="ARBA00022989"/>
    </source>
</evidence>
<evidence type="ECO:0000256" key="2">
    <source>
        <dbReference type="ARBA" id="ARBA00007362"/>
    </source>
</evidence>
<name>A0ABP7F958_9STAP</name>
<dbReference type="SUPFAM" id="SSF103481">
    <property type="entry name" value="Multidrug resistance efflux transporter EmrE"/>
    <property type="match status" value="2"/>
</dbReference>
<gene>
    <name evidence="8" type="ORF">GCM10022378_22890</name>
</gene>
<feature type="transmembrane region" description="Helical" evidence="6">
    <location>
        <begin position="37"/>
        <end position="55"/>
    </location>
</feature>
<evidence type="ECO:0000256" key="1">
    <source>
        <dbReference type="ARBA" id="ARBA00004127"/>
    </source>
</evidence>
<protein>
    <submittedName>
        <fullName evidence="8">DMT family transporter</fullName>
    </submittedName>
</protein>
<dbReference type="Proteomes" id="UP001500920">
    <property type="component" value="Unassembled WGS sequence"/>
</dbReference>
<evidence type="ECO:0000256" key="3">
    <source>
        <dbReference type="ARBA" id="ARBA00022692"/>
    </source>
</evidence>
<dbReference type="PANTHER" id="PTHR22911">
    <property type="entry name" value="ACYL-MALONYL CONDENSING ENZYME-RELATED"/>
    <property type="match status" value="1"/>
</dbReference>
<evidence type="ECO:0000313" key="9">
    <source>
        <dbReference type="Proteomes" id="UP001500920"/>
    </source>
</evidence>
<keyword evidence="3 6" id="KW-0812">Transmembrane</keyword>
<feature type="transmembrane region" description="Helical" evidence="6">
    <location>
        <begin position="203"/>
        <end position="229"/>
    </location>
</feature>
<comment type="caution">
    <text evidence="8">The sequence shown here is derived from an EMBL/GenBank/DDBJ whole genome shotgun (WGS) entry which is preliminary data.</text>
</comment>
<dbReference type="EMBL" id="BAABCK010000070">
    <property type="protein sequence ID" value="GAA3734103.1"/>
    <property type="molecule type" value="Genomic_DNA"/>
</dbReference>
<feature type="domain" description="EamA" evidence="7">
    <location>
        <begin position="6"/>
        <end position="137"/>
    </location>
</feature>
<feature type="transmembrane region" description="Helical" evidence="6">
    <location>
        <begin position="236"/>
        <end position="253"/>
    </location>
</feature>
<dbReference type="RefSeq" id="WP_344704564.1">
    <property type="nucleotide sequence ID" value="NZ_BAABCK010000070.1"/>
</dbReference>
<keyword evidence="9" id="KW-1185">Reference proteome</keyword>
<evidence type="ECO:0000256" key="6">
    <source>
        <dbReference type="SAM" id="Phobius"/>
    </source>
</evidence>
<feature type="transmembrane region" description="Helical" evidence="6">
    <location>
        <begin position="121"/>
        <end position="140"/>
    </location>
</feature>
<reference evidence="9" key="1">
    <citation type="journal article" date="2019" name="Int. J. Syst. Evol. Microbiol.">
        <title>The Global Catalogue of Microorganisms (GCM) 10K type strain sequencing project: providing services to taxonomists for standard genome sequencing and annotation.</title>
        <authorList>
            <consortium name="The Broad Institute Genomics Platform"/>
            <consortium name="The Broad Institute Genome Sequencing Center for Infectious Disease"/>
            <person name="Wu L."/>
            <person name="Ma J."/>
        </authorList>
    </citation>
    <scope>NUCLEOTIDE SEQUENCE [LARGE SCALE GENOMIC DNA]</scope>
    <source>
        <strain evidence="9">JCM 16981</strain>
    </source>
</reference>
<proteinExistence type="inferred from homology"/>
<dbReference type="Pfam" id="PF00892">
    <property type="entry name" value="EamA"/>
    <property type="match status" value="2"/>
</dbReference>